<proteinExistence type="predicted"/>
<evidence type="ECO:0000256" key="2">
    <source>
        <dbReference type="SAM" id="Coils"/>
    </source>
</evidence>
<sequence length="393" mass="41922">MTDINKTIEDLGRSFEEFKSTHTQELNALKAGNSTADFQAKQDKINADIDRLQQEVEDAHTKIAAAQMGAGGGSGPKDKEYSDAFSAHMKKGDVQAALNKGADAEGGYLTPTEWDRTITDKLVLVSPMRQICGVQTTSKNAYTKLFNMGGTASGWVGETAARPETATGTLQPMTITTGEIYANPAATQQILDDAEINLEAWLAGEVQTEFAKQEGLAFLSGDGVNKPKGLLTYVTGGTNATAHPFGAIAQVNSGAAAAITTDGIVDIVYSLPSAFTGNARFIMNRKTQGLVRKLKDGQGNYIWQPSYVAGQPATLAGFAVTEVPDMPDVAANANAVMFGDFKQGYLIVDRIGVRVLRDPYTKKPYVLFYTTKRVGGAVVNPECMRSLKIAASA</sequence>
<name>A0AAW4XS31_9BURK</name>
<keyword evidence="5" id="KW-1185">Reference proteome</keyword>
<comment type="caution">
    <text evidence="4">The sequence shown here is derived from an EMBL/GenBank/DDBJ whole genome shotgun (WGS) entry which is preliminary data.</text>
</comment>
<dbReference type="SUPFAM" id="SSF56563">
    <property type="entry name" value="Major capsid protein gp5"/>
    <property type="match status" value="1"/>
</dbReference>
<organism evidence="4 5">
    <name type="scientific">Comamonas koreensis</name>
    <dbReference type="NCBI Taxonomy" id="160825"/>
    <lineage>
        <taxon>Bacteria</taxon>
        <taxon>Pseudomonadati</taxon>
        <taxon>Pseudomonadota</taxon>
        <taxon>Betaproteobacteria</taxon>
        <taxon>Burkholderiales</taxon>
        <taxon>Comamonadaceae</taxon>
        <taxon>Comamonas</taxon>
    </lineage>
</organism>
<protein>
    <submittedName>
        <fullName evidence="4">Phage major capsid protein</fullName>
    </submittedName>
</protein>
<dbReference type="InterPro" id="IPR024455">
    <property type="entry name" value="Phage_capsid"/>
</dbReference>
<dbReference type="RefSeq" id="WP_230771512.1">
    <property type="nucleotide sequence ID" value="NZ_JAJNCT010000005.1"/>
</dbReference>
<evidence type="ECO:0000313" key="5">
    <source>
        <dbReference type="Proteomes" id="UP001199260"/>
    </source>
</evidence>
<dbReference type="Pfam" id="PF05065">
    <property type="entry name" value="Phage_capsid"/>
    <property type="match status" value="1"/>
</dbReference>
<feature type="coiled-coil region" evidence="2">
    <location>
        <begin position="35"/>
        <end position="69"/>
    </location>
</feature>
<feature type="domain" description="Phage capsid-like C-terminal" evidence="3">
    <location>
        <begin position="106"/>
        <end position="384"/>
    </location>
</feature>
<evidence type="ECO:0000259" key="3">
    <source>
        <dbReference type="Pfam" id="PF05065"/>
    </source>
</evidence>
<dbReference type="InterPro" id="IPR054612">
    <property type="entry name" value="Phage_capsid-like_C"/>
</dbReference>
<dbReference type="Proteomes" id="UP001199260">
    <property type="component" value="Unassembled WGS sequence"/>
</dbReference>
<keyword evidence="2" id="KW-0175">Coiled coil</keyword>
<evidence type="ECO:0000256" key="1">
    <source>
        <dbReference type="ARBA" id="ARBA00004328"/>
    </source>
</evidence>
<evidence type="ECO:0000313" key="4">
    <source>
        <dbReference type="EMBL" id="MCD2164289.1"/>
    </source>
</evidence>
<gene>
    <name evidence="4" type="ORF">LPW39_03960</name>
</gene>
<accession>A0AAW4XS31</accession>
<dbReference type="EMBL" id="JAJNCT010000005">
    <property type="protein sequence ID" value="MCD2164289.1"/>
    <property type="molecule type" value="Genomic_DNA"/>
</dbReference>
<comment type="subcellular location">
    <subcellularLocation>
        <location evidence="1">Virion</location>
    </subcellularLocation>
</comment>
<dbReference type="NCBIfam" id="TIGR01554">
    <property type="entry name" value="major_cap_HK97"/>
    <property type="match status" value="1"/>
</dbReference>
<dbReference type="Gene3D" id="3.30.2320.10">
    <property type="entry name" value="hypothetical protein PF0899 domain"/>
    <property type="match status" value="1"/>
</dbReference>
<dbReference type="AlphaFoldDB" id="A0AAW4XS31"/>
<dbReference type="Gene3D" id="3.30.2400.10">
    <property type="entry name" value="Major capsid protein gp5"/>
    <property type="match status" value="1"/>
</dbReference>
<reference evidence="4 5" key="1">
    <citation type="submission" date="2021-11" db="EMBL/GenBank/DDBJ databases">
        <title>Genome sequence.</title>
        <authorList>
            <person name="Sun Q."/>
        </authorList>
    </citation>
    <scope>NUCLEOTIDE SEQUENCE [LARGE SCALE GENOMIC DNA]</scope>
    <source>
        <strain evidence="4 5">KCTC 12005</strain>
    </source>
</reference>